<dbReference type="PIRSF" id="PIRSF000429">
    <property type="entry name" value="Ac-CoA_Ac_transf"/>
    <property type="match status" value="1"/>
</dbReference>
<evidence type="ECO:0000313" key="7">
    <source>
        <dbReference type="EMBL" id="CAB4711555.1"/>
    </source>
</evidence>
<dbReference type="EMBL" id="CAFBIY010000025">
    <property type="protein sequence ID" value="CAB4848320.1"/>
    <property type="molecule type" value="Genomic_DNA"/>
</dbReference>
<evidence type="ECO:0000256" key="2">
    <source>
        <dbReference type="ARBA" id="ARBA00022679"/>
    </source>
</evidence>
<dbReference type="GO" id="GO:0016747">
    <property type="term" value="F:acyltransferase activity, transferring groups other than amino-acyl groups"/>
    <property type="evidence" value="ECO:0007669"/>
    <property type="project" value="InterPro"/>
</dbReference>
<dbReference type="Gene3D" id="3.40.47.10">
    <property type="match status" value="2"/>
</dbReference>
<dbReference type="PANTHER" id="PTHR43365:SF1">
    <property type="entry name" value="ACETYL-COA C-ACYLTRANSFERASE"/>
    <property type="match status" value="1"/>
</dbReference>
<dbReference type="AlphaFoldDB" id="A0A6J6QRC0"/>
<evidence type="ECO:0000256" key="1">
    <source>
        <dbReference type="ARBA" id="ARBA00010982"/>
    </source>
</evidence>
<dbReference type="EMBL" id="CAESGF010000003">
    <property type="protein sequence ID" value="CAB4362919.1"/>
    <property type="molecule type" value="Genomic_DNA"/>
</dbReference>
<name>A0A6J6QRC0_9ZZZZ</name>
<dbReference type="Pfam" id="PF00108">
    <property type="entry name" value="Thiolase_N"/>
    <property type="match status" value="1"/>
</dbReference>
<reference evidence="7" key="1">
    <citation type="submission" date="2020-05" db="EMBL/GenBank/DDBJ databases">
        <authorList>
            <person name="Chiriac C."/>
            <person name="Salcher M."/>
            <person name="Ghai R."/>
            <person name="Kavagutti S V."/>
        </authorList>
    </citation>
    <scope>NUCLEOTIDE SEQUENCE</scope>
</reference>
<comment type="similarity">
    <text evidence="1">Belongs to the thiolase-like superfamily. Thiolase family.</text>
</comment>
<gene>
    <name evidence="7" type="ORF">UFOPK2656_00708</name>
    <name evidence="8" type="ORF">UFOPK3099_00187</name>
    <name evidence="9" type="ORF">UFOPK3267_00677</name>
    <name evidence="10" type="ORF">UFOPK3651_00746</name>
    <name evidence="11" type="ORF">UFOPK3931_02211</name>
    <name evidence="6" type="ORF">UFOPK4189_00706</name>
</gene>
<evidence type="ECO:0000313" key="11">
    <source>
        <dbReference type="EMBL" id="CAB5001954.1"/>
    </source>
</evidence>
<evidence type="ECO:0000256" key="3">
    <source>
        <dbReference type="ARBA" id="ARBA00023315"/>
    </source>
</evidence>
<feature type="domain" description="Thiolase N-terminal" evidence="4">
    <location>
        <begin position="5"/>
        <end position="258"/>
    </location>
</feature>
<dbReference type="InterPro" id="IPR020617">
    <property type="entry name" value="Thiolase_C"/>
</dbReference>
<proteinExistence type="inferred from homology"/>
<sequence length="389" mass="41065">MITAVIVDAIRTPLGRRNGKLKDWHPVDLAAETLKALQQRTGIDPGLIDDVIMGCVMQVGEQSTNIGRNAVLAAGWPEDVPGTTIDRQCGSSQQAAHFAAQGVIAGAYDIVVAAGVEVMTRVPMGSSMADGKFGFPFGPAVGARYAPHGGLVPQGISAELIADKWGLTRDDLDGFGVRSQAYARRATDEGRFEREILPLIGADGSMVTQDEGLRDTTRESLGALKPAFRTVEEGGRVTAGNSSQITDGASAMLIMSEEKAKQLGLTPRARFVNFSLAGADPRMMLTAPIPATKKILARAGLTIDDIDLVEINEAFASVVLAWEKELHPDMEKVNVNGGAIALGHPLGASGARLMTTLLCELERTGGRYGLQTMCEGGGMANATLIERLG</sequence>
<evidence type="ECO:0000313" key="10">
    <source>
        <dbReference type="EMBL" id="CAB4919187.1"/>
    </source>
</evidence>
<dbReference type="EMBL" id="CAFBMT010000003">
    <property type="protein sequence ID" value="CAB4919187.1"/>
    <property type="molecule type" value="Genomic_DNA"/>
</dbReference>
<accession>A0A6J6QRC0</accession>
<feature type="domain" description="Thiolase C-terminal" evidence="5">
    <location>
        <begin position="266"/>
        <end position="387"/>
    </location>
</feature>
<dbReference type="NCBIfam" id="TIGR01930">
    <property type="entry name" value="AcCoA-C-Actrans"/>
    <property type="match status" value="1"/>
</dbReference>
<organism evidence="7">
    <name type="scientific">freshwater metagenome</name>
    <dbReference type="NCBI Taxonomy" id="449393"/>
    <lineage>
        <taxon>unclassified sequences</taxon>
        <taxon>metagenomes</taxon>
        <taxon>ecological metagenomes</taxon>
    </lineage>
</organism>
<dbReference type="InterPro" id="IPR020613">
    <property type="entry name" value="Thiolase_CS"/>
</dbReference>
<dbReference type="CDD" id="cd00751">
    <property type="entry name" value="thiolase"/>
    <property type="match status" value="1"/>
</dbReference>
<dbReference type="EMBL" id="CAEZYF010000003">
    <property type="protein sequence ID" value="CAB4711555.1"/>
    <property type="molecule type" value="Genomic_DNA"/>
</dbReference>
<keyword evidence="2" id="KW-0808">Transferase</keyword>
<keyword evidence="3" id="KW-0012">Acyltransferase</keyword>
<dbReference type="EMBL" id="CAFBOL010000070">
    <property type="protein sequence ID" value="CAB5001954.1"/>
    <property type="molecule type" value="Genomic_DNA"/>
</dbReference>
<dbReference type="SUPFAM" id="SSF53901">
    <property type="entry name" value="Thiolase-like"/>
    <property type="match status" value="2"/>
</dbReference>
<dbReference type="PANTHER" id="PTHR43365">
    <property type="entry name" value="BLR7806 PROTEIN"/>
    <property type="match status" value="1"/>
</dbReference>
<protein>
    <submittedName>
        <fullName evidence="7">Unannotated protein</fullName>
    </submittedName>
</protein>
<dbReference type="EMBL" id="CAFAAV010000008">
    <property type="protein sequence ID" value="CAB4802225.1"/>
    <property type="molecule type" value="Genomic_DNA"/>
</dbReference>
<dbReference type="Pfam" id="PF02803">
    <property type="entry name" value="Thiolase_C"/>
    <property type="match status" value="1"/>
</dbReference>
<dbReference type="PROSITE" id="PS00737">
    <property type="entry name" value="THIOLASE_2"/>
    <property type="match status" value="1"/>
</dbReference>
<dbReference type="InterPro" id="IPR016039">
    <property type="entry name" value="Thiolase-like"/>
</dbReference>
<dbReference type="FunFam" id="3.40.47.10:FF:000010">
    <property type="entry name" value="Acetyl-CoA acetyltransferase (Thiolase)"/>
    <property type="match status" value="1"/>
</dbReference>
<evidence type="ECO:0000259" key="5">
    <source>
        <dbReference type="Pfam" id="PF02803"/>
    </source>
</evidence>
<evidence type="ECO:0000313" key="8">
    <source>
        <dbReference type="EMBL" id="CAB4802225.1"/>
    </source>
</evidence>
<evidence type="ECO:0000313" key="9">
    <source>
        <dbReference type="EMBL" id="CAB4848320.1"/>
    </source>
</evidence>
<evidence type="ECO:0000313" key="6">
    <source>
        <dbReference type="EMBL" id="CAB4362919.1"/>
    </source>
</evidence>
<dbReference type="InterPro" id="IPR002155">
    <property type="entry name" value="Thiolase"/>
</dbReference>
<evidence type="ECO:0000259" key="4">
    <source>
        <dbReference type="Pfam" id="PF00108"/>
    </source>
</evidence>
<dbReference type="InterPro" id="IPR020616">
    <property type="entry name" value="Thiolase_N"/>
</dbReference>